<dbReference type="InterPro" id="IPR036412">
    <property type="entry name" value="HAD-like_sf"/>
</dbReference>
<dbReference type="AlphaFoldDB" id="A0A0E3PZ61"/>
<protein>
    <submittedName>
        <fullName evidence="1">Uncharacterized protein</fullName>
    </submittedName>
</protein>
<dbReference type="InterPro" id="IPR023214">
    <property type="entry name" value="HAD_sf"/>
</dbReference>
<sequence>MSIYVDQRRFTDKNSIRTNPVSYDFDQRNQAWRSPVQGDPSQDCPARNTQIRGNPLSIQKSILADYPDLTCSGQGSDLKVFLDMDGVLTDFTGACEKLNERMMLWYAADRERFWKHITAAGTVFWSDMSWMAGGRELHGFLKSSGLHPTILSALPSPDRKIAMINARKGKMEWLKKELGTPYANDAILCFRPEKALQSGTSRILIDDNSNNTREWEEAGGTAILHRNADRTIRCLGKIVKEGQETRI</sequence>
<gene>
    <name evidence="1" type="ORF">MSMAW_2044</name>
</gene>
<dbReference type="EMBL" id="CP009509">
    <property type="protein sequence ID" value="AKB41035.1"/>
    <property type="molecule type" value="Genomic_DNA"/>
</dbReference>
<name>A0A0E3PZ61_METMZ</name>
<dbReference type="HOGENOM" id="CLU_1154340_0_0_2"/>
<evidence type="ECO:0000313" key="2">
    <source>
        <dbReference type="Proteomes" id="UP000033058"/>
    </source>
</evidence>
<dbReference type="Gene3D" id="3.40.50.1000">
    <property type="entry name" value="HAD superfamily/HAD-like"/>
    <property type="match status" value="1"/>
</dbReference>
<dbReference type="PATRIC" id="fig|1434117.4.peg.2609"/>
<dbReference type="GeneID" id="24851776"/>
<evidence type="ECO:0000313" key="1">
    <source>
        <dbReference type="EMBL" id="AKB41035.1"/>
    </source>
</evidence>
<dbReference type="RefSeq" id="WP_015412500.1">
    <property type="nucleotide sequence ID" value="NZ_CP009509.1"/>
</dbReference>
<accession>A0A0E3PZ61</accession>
<dbReference type="Proteomes" id="UP000033058">
    <property type="component" value="Chromosome"/>
</dbReference>
<proteinExistence type="predicted"/>
<organism evidence="1 2">
    <name type="scientific">Methanosarcina mazei WWM610</name>
    <dbReference type="NCBI Taxonomy" id="1434117"/>
    <lineage>
        <taxon>Archaea</taxon>
        <taxon>Methanobacteriati</taxon>
        <taxon>Methanobacteriota</taxon>
        <taxon>Stenosarchaea group</taxon>
        <taxon>Methanomicrobia</taxon>
        <taxon>Methanosarcinales</taxon>
        <taxon>Methanosarcinaceae</taxon>
        <taxon>Methanosarcina</taxon>
    </lineage>
</organism>
<reference evidence="1 2" key="1">
    <citation type="submission" date="2014-07" db="EMBL/GenBank/DDBJ databases">
        <title>Methanogenic archaea and the global carbon cycle.</title>
        <authorList>
            <person name="Henriksen J.R."/>
            <person name="Luke J."/>
            <person name="Reinhart S."/>
            <person name="Benedict M.N."/>
            <person name="Youngblut N.D."/>
            <person name="Metcalf M.E."/>
            <person name="Whitaker R.J."/>
            <person name="Metcalf W.W."/>
        </authorList>
    </citation>
    <scope>NUCLEOTIDE SEQUENCE [LARGE SCALE GENOMIC DNA]</scope>
    <source>
        <strain evidence="1 2">WWM610</strain>
    </source>
</reference>
<dbReference type="SUPFAM" id="SSF56784">
    <property type="entry name" value="HAD-like"/>
    <property type="match status" value="1"/>
</dbReference>